<dbReference type="Proteomes" id="UP000030645">
    <property type="component" value="Unassembled WGS sequence"/>
</dbReference>
<organism evidence="1 2">
    <name type="scientific">Morus notabilis</name>
    <dbReference type="NCBI Taxonomy" id="981085"/>
    <lineage>
        <taxon>Eukaryota</taxon>
        <taxon>Viridiplantae</taxon>
        <taxon>Streptophyta</taxon>
        <taxon>Embryophyta</taxon>
        <taxon>Tracheophyta</taxon>
        <taxon>Spermatophyta</taxon>
        <taxon>Magnoliopsida</taxon>
        <taxon>eudicotyledons</taxon>
        <taxon>Gunneridae</taxon>
        <taxon>Pentapetalae</taxon>
        <taxon>rosids</taxon>
        <taxon>fabids</taxon>
        <taxon>Rosales</taxon>
        <taxon>Moraceae</taxon>
        <taxon>Moreae</taxon>
        <taxon>Morus</taxon>
    </lineage>
</organism>
<evidence type="ECO:0000313" key="1">
    <source>
        <dbReference type="EMBL" id="EXC29368.1"/>
    </source>
</evidence>
<dbReference type="EMBL" id="KE346191">
    <property type="protein sequence ID" value="EXC29368.1"/>
    <property type="molecule type" value="Genomic_DNA"/>
</dbReference>
<protein>
    <submittedName>
        <fullName evidence="1">Uncharacterized protein</fullName>
    </submittedName>
</protein>
<evidence type="ECO:0000313" key="2">
    <source>
        <dbReference type="Proteomes" id="UP000030645"/>
    </source>
</evidence>
<dbReference type="AlphaFoldDB" id="W9SVA4"/>
<reference evidence="2" key="1">
    <citation type="submission" date="2013-01" db="EMBL/GenBank/DDBJ databases">
        <title>Draft Genome Sequence of a Mulberry Tree, Morus notabilis C.K. Schneid.</title>
        <authorList>
            <person name="He N."/>
            <person name="Zhao S."/>
        </authorList>
    </citation>
    <scope>NUCLEOTIDE SEQUENCE</scope>
</reference>
<gene>
    <name evidence="1" type="ORF">L484_021676</name>
</gene>
<accession>W9SVA4</accession>
<sequence length="86" mass="9774">MVVTITPPFGVQGPCWPHFWLSTGSDTICNDSHLYLARACAVLLLDFNPKSIIPLADGVLPYKLSYINPQAMWDYTTYLFWSFCLK</sequence>
<keyword evidence="2" id="KW-1185">Reference proteome</keyword>
<proteinExistence type="predicted"/>
<name>W9SVA4_9ROSA</name>